<dbReference type="GO" id="GO:0009279">
    <property type="term" value="C:cell outer membrane"/>
    <property type="evidence" value="ECO:0007669"/>
    <property type="project" value="UniProtKB-SubCell"/>
</dbReference>
<dbReference type="AlphaFoldDB" id="A0A2D1U5I8"/>
<dbReference type="RefSeq" id="WP_099438797.1">
    <property type="nucleotide sequence ID" value="NZ_CP024091.1"/>
</dbReference>
<gene>
    <name evidence="9" type="ORF">CPT03_10425</name>
</gene>
<evidence type="ECO:0000256" key="6">
    <source>
        <dbReference type="SAM" id="SignalP"/>
    </source>
</evidence>
<evidence type="ECO:0000256" key="3">
    <source>
        <dbReference type="ARBA" id="ARBA00022729"/>
    </source>
</evidence>
<comment type="subcellular location">
    <subcellularLocation>
        <location evidence="1">Cell outer membrane</location>
    </subcellularLocation>
</comment>
<dbReference type="InterPro" id="IPR012944">
    <property type="entry name" value="SusD_RagB_dom"/>
</dbReference>
<dbReference type="SUPFAM" id="SSF48452">
    <property type="entry name" value="TPR-like"/>
    <property type="match status" value="1"/>
</dbReference>
<evidence type="ECO:0000256" key="1">
    <source>
        <dbReference type="ARBA" id="ARBA00004442"/>
    </source>
</evidence>
<dbReference type="Pfam" id="PF07980">
    <property type="entry name" value="SusD_RagB"/>
    <property type="match status" value="1"/>
</dbReference>
<protein>
    <submittedName>
        <fullName evidence="9">RagB/SusD family nutrient uptake outer membrane protein</fullName>
    </submittedName>
</protein>
<dbReference type="Pfam" id="PF14322">
    <property type="entry name" value="SusD-like_3"/>
    <property type="match status" value="1"/>
</dbReference>
<evidence type="ECO:0000313" key="9">
    <source>
        <dbReference type="EMBL" id="ATP56863.1"/>
    </source>
</evidence>
<dbReference type="PROSITE" id="PS51257">
    <property type="entry name" value="PROKAR_LIPOPROTEIN"/>
    <property type="match status" value="1"/>
</dbReference>
<dbReference type="InterPro" id="IPR033985">
    <property type="entry name" value="SusD-like_N"/>
</dbReference>
<feature type="signal peptide" evidence="6">
    <location>
        <begin position="1"/>
        <end position="20"/>
    </location>
</feature>
<feature type="chain" id="PRO_5013675836" evidence="6">
    <location>
        <begin position="21"/>
        <end position="441"/>
    </location>
</feature>
<proteinExistence type="inferred from homology"/>
<evidence type="ECO:0000313" key="10">
    <source>
        <dbReference type="Proteomes" id="UP000223749"/>
    </source>
</evidence>
<reference evidence="9 10" key="1">
    <citation type="submission" date="2017-10" db="EMBL/GenBank/DDBJ databases">
        <title>Whole genome of Pedobacter ginsengisoli T01R-27 isolated from tomato rhizosphere.</title>
        <authorList>
            <person name="Weon H.-Y."/>
            <person name="Lee S.A."/>
            <person name="Sang M.K."/>
            <person name="Song J."/>
        </authorList>
    </citation>
    <scope>NUCLEOTIDE SEQUENCE [LARGE SCALE GENOMIC DNA]</scope>
    <source>
        <strain evidence="9 10">T01R-27</strain>
    </source>
</reference>
<dbReference type="Gene3D" id="1.25.40.390">
    <property type="match status" value="2"/>
</dbReference>
<dbReference type="KEGG" id="pgs:CPT03_10425"/>
<sequence length="441" mass="48763">MNTKNKTLLFLLLISSSLFSCKKYLEVSPYDTIPDETTIYDRSSAEAAVRGAYRGLASLNYGSGFQNTILQSGGDIKSLNNAQTDLNVINYDLRSDIAFLSTYWGNFYNTINRANHIIEKVPLVTDNKLSNDLKNQLLGEAYTIRALSYFDLARVFGNVQIFLKPTTIVADKLGVKQSTQAEVFNQVLDDLNKAETLLPSTIVRNRATKFTAIALRARLYLYQKKYAEAEGDINTVLANPGYKLIKPFNLAAGTSESVLELSYSVNDVNAAYSQWNTSNRALEPKAVIHNLLNDPAVGGDRKILSVKNAAGQFIGGIYPTNTSAGYIIRTAELFLNRAEARVLKTVPDLSGAIADINAVRVRSSVPEISTSLNKDEVLLAIENERRVEFSLEPFRWFDLVRTGRAPAVLNLNDPNKYIFPIPAGEIIADPSLVQNPGYGRN</sequence>
<evidence type="ECO:0000256" key="4">
    <source>
        <dbReference type="ARBA" id="ARBA00023136"/>
    </source>
</evidence>
<accession>A0A2D1U5I8</accession>
<dbReference type="CDD" id="cd08977">
    <property type="entry name" value="SusD"/>
    <property type="match status" value="1"/>
</dbReference>
<keyword evidence="5" id="KW-0998">Cell outer membrane</keyword>
<dbReference type="InterPro" id="IPR011990">
    <property type="entry name" value="TPR-like_helical_dom_sf"/>
</dbReference>
<keyword evidence="4" id="KW-0472">Membrane</keyword>
<evidence type="ECO:0000256" key="5">
    <source>
        <dbReference type="ARBA" id="ARBA00023237"/>
    </source>
</evidence>
<evidence type="ECO:0000259" key="8">
    <source>
        <dbReference type="Pfam" id="PF14322"/>
    </source>
</evidence>
<dbReference type="OrthoDB" id="621570at2"/>
<dbReference type="EMBL" id="CP024091">
    <property type="protein sequence ID" value="ATP56863.1"/>
    <property type="molecule type" value="Genomic_DNA"/>
</dbReference>
<comment type="similarity">
    <text evidence="2">Belongs to the SusD family.</text>
</comment>
<dbReference type="Proteomes" id="UP000223749">
    <property type="component" value="Chromosome"/>
</dbReference>
<feature type="domain" description="RagB/SusD" evidence="7">
    <location>
        <begin position="321"/>
        <end position="402"/>
    </location>
</feature>
<evidence type="ECO:0000259" key="7">
    <source>
        <dbReference type="Pfam" id="PF07980"/>
    </source>
</evidence>
<keyword evidence="3 6" id="KW-0732">Signal</keyword>
<evidence type="ECO:0000256" key="2">
    <source>
        <dbReference type="ARBA" id="ARBA00006275"/>
    </source>
</evidence>
<feature type="domain" description="SusD-like N-terminal" evidence="8">
    <location>
        <begin position="23"/>
        <end position="221"/>
    </location>
</feature>
<organism evidence="9 10">
    <name type="scientific">Pedobacter ginsengisoli</name>
    <dbReference type="NCBI Taxonomy" id="363852"/>
    <lineage>
        <taxon>Bacteria</taxon>
        <taxon>Pseudomonadati</taxon>
        <taxon>Bacteroidota</taxon>
        <taxon>Sphingobacteriia</taxon>
        <taxon>Sphingobacteriales</taxon>
        <taxon>Sphingobacteriaceae</taxon>
        <taxon>Pedobacter</taxon>
    </lineage>
</organism>
<keyword evidence="10" id="KW-1185">Reference proteome</keyword>
<name>A0A2D1U5I8_9SPHI</name>